<feature type="coiled-coil region" evidence="1">
    <location>
        <begin position="76"/>
        <end position="298"/>
    </location>
</feature>
<dbReference type="AlphaFoldDB" id="A0AAD1UFY9"/>
<evidence type="ECO:0000256" key="2">
    <source>
        <dbReference type="SAM" id="MobiDB-lite"/>
    </source>
</evidence>
<gene>
    <name evidence="3" type="ORF">ECRASSUSDP1_LOCUS9331</name>
</gene>
<reference evidence="3" key="1">
    <citation type="submission" date="2023-07" db="EMBL/GenBank/DDBJ databases">
        <authorList>
            <consortium name="AG Swart"/>
            <person name="Singh M."/>
            <person name="Singh A."/>
            <person name="Seah K."/>
            <person name="Emmerich C."/>
        </authorList>
    </citation>
    <scope>NUCLEOTIDE SEQUENCE</scope>
    <source>
        <strain evidence="3">DP1</strain>
    </source>
</reference>
<organism evidence="3 4">
    <name type="scientific">Euplotes crassus</name>
    <dbReference type="NCBI Taxonomy" id="5936"/>
    <lineage>
        <taxon>Eukaryota</taxon>
        <taxon>Sar</taxon>
        <taxon>Alveolata</taxon>
        <taxon>Ciliophora</taxon>
        <taxon>Intramacronucleata</taxon>
        <taxon>Spirotrichea</taxon>
        <taxon>Hypotrichia</taxon>
        <taxon>Euplotida</taxon>
        <taxon>Euplotidae</taxon>
        <taxon>Moneuplotes</taxon>
    </lineage>
</organism>
<name>A0AAD1UFY9_EUPCR</name>
<dbReference type="EMBL" id="CAMPGE010009169">
    <property type="protein sequence ID" value="CAI2368042.1"/>
    <property type="molecule type" value="Genomic_DNA"/>
</dbReference>
<accession>A0AAD1UFY9</accession>
<evidence type="ECO:0000256" key="1">
    <source>
        <dbReference type="SAM" id="Coils"/>
    </source>
</evidence>
<keyword evidence="4" id="KW-1185">Reference proteome</keyword>
<sequence length="326" mass="38984">MRKSAAKKGAYDPGEESYEEENSRAVYERHIEEGRRLEAELRERDRDIYNLRDEVRSLKRHYVGTTHYYDSDKRVLDNALAKEEELQNHLADLQNEIDRINREHENAHNEISNAESEINENDKNLTRIVETIKQVENEIWEQKNVNRELDIELREKERILEDIKHSSAYEGHRSGHYHDKKIALEDEAKRAEDQVILLRQIYAKLVDERNSKDADMDADSRKNATEQKLERLKEQILTDVKEMKGLDKEREDIFREIHEHERKKQTSLNELYHLKRNREELEKKNIQLSDIVKQHVNRDSEVQEALDKATRIRDIQKTFLSKAKKR</sequence>
<evidence type="ECO:0000313" key="3">
    <source>
        <dbReference type="EMBL" id="CAI2368042.1"/>
    </source>
</evidence>
<dbReference type="Proteomes" id="UP001295684">
    <property type="component" value="Unassembled WGS sequence"/>
</dbReference>
<evidence type="ECO:0000313" key="4">
    <source>
        <dbReference type="Proteomes" id="UP001295684"/>
    </source>
</evidence>
<comment type="caution">
    <text evidence="3">The sequence shown here is derived from an EMBL/GenBank/DDBJ whole genome shotgun (WGS) entry which is preliminary data.</text>
</comment>
<protein>
    <submittedName>
        <fullName evidence="3">Uncharacterized protein</fullName>
    </submittedName>
</protein>
<feature type="region of interest" description="Disordered" evidence="2">
    <location>
        <begin position="1"/>
        <end position="25"/>
    </location>
</feature>
<keyword evidence="1" id="KW-0175">Coiled coil</keyword>
<dbReference type="Gene3D" id="1.20.120.330">
    <property type="entry name" value="Nucleotidyltransferases domain 2"/>
    <property type="match status" value="1"/>
</dbReference>
<proteinExistence type="predicted"/>